<dbReference type="Pfam" id="PF03960">
    <property type="entry name" value="ArsC"/>
    <property type="match status" value="1"/>
</dbReference>
<gene>
    <name evidence="8" type="ORF">FHS28_000384</name>
</gene>
<dbReference type="InterPro" id="IPR036249">
    <property type="entry name" value="Thioredoxin-like_sf"/>
</dbReference>
<comment type="similarity">
    <text evidence="1 6 7">Belongs to the ArsC family.</text>
</comment>
<dbReference type="SUPFAM" id="SSF52833">
    <property type="entry name" value="Thioredoxin-like"/>
    <property type="match status" value="1"/>
</dbReference>
<evidence type="ECO:0000256" key="3">
    <source>
        <dbReference type="ARBA" id="ARBA00023002"/>
    </source>
</evidence>
<comment type="catalytic activity">
    <reaction evidence="7">
        <text>[glutaredoxin]-dithiol + arsenate + glutathione + H(+) = glutathionyl-S-S-[glutaredoxin] + arsenite + H2O</text>
        <dbReference type="Rhea" id="RHEA:22016"/>
        <dbReference type="Rhea" id="RHEA-COMP:10729"/>
        <dbReference type="Rhea" id="RHEA-COMP:17668"/>
        <dbReference type="ChEBI" id="CHEBI:15377"/>
        <dbReference type="ChEBI" id="CHEBI:15378"/>
        <dbReference type="ChEBI" id="CHEBI:29242"/>
        <dbReference type="ChEBI" id="CHEBI:29950"/>
        <dbReference type="ChEBI" id="CHEBI:48597"/>
        <dbReference type="ChEBI" id="CHEBI:57925"/>
        <dbReference type="ChEBI" id="CHEBI:146199"/>
        <dbReference type="EC" id="1.20.4.1"/>
    </reaction>
</comment>
<evidence type="ECO:0000256" key="2">
    <source>
        <dbReference type="ARBA" id="ARBA00022849"/>
    </source>
</evidence>
<accession>A0ABR6GP41</accession>
<evidence type="ECO:0000256" key="1">
    <source>
        <dbReference type="ARBA" id="ARBA00007198"/>
    </source>
</evidence>
<dbReference type="Proteomes" id="UP000574369">
    <property type="component" value="Unassembled WGS sequence"/>
</dbReference>
<evidence type="ECO:0000256" key="7">
    <source>
        <dbReference type="RuleBase" id="RU362029"/>
    </source>
</evidence>
<name>A0ABR6GP41_9BURK</name>
<reference evidence="8 9" key="1">
    <citation type="submission" date="2020-08" db="EMBL/GenBank/DDBJ databases">
        <title>Genomic Encyclopedia of Type Strains, Phase III (KMG-III): the genomes of soil and plant-associated and newly described type strains.</title>
        <authorList>
            <person name="Whitman W."/>
        </authorList>
    </citation>
    <scope>NUCLEOTIDE SEQUENCE [LARGE SCALE GENOMIC DNA]</scope>
    <source>
        <strain evidence="8 9">CECT 7247</strain>
    </source>
</reference>
<dbReference type="EMBL" id="JACHXO010000001">
    <property type="protein sequence ID" value="MBB3193019.1"/>
    <property type="molecule type" value="Genomic_DNA"/>
</dbReference>
<dbReference type="NCBIfam" id="TIGR00014">
    <property type="entry name" value="arsC"/>
    <property type="match status" value="1"/>
</dbReference>
<sequence length="140" mass="14874">MSDIVIYHNPKCGTSRNTLALIRHAGLAPTVIEYLKTPLDKEGLRALVAATGEPVRAMLRGKEAQAAELGLNDPSVSDEALLDAMAANPILMNRPVVVTPLGTALCRPSERVLELLPVGPLPAFTKEDGDVVIDSGIRRG</sequence>
<dbReference type="InterPro" id="IPR006659">
    <property type="entry name" value="Arsenate_reductase"/>
</dbReference>
<dbReference type="InterPro" id="IPR006660">
    <property type="entry name" value="Arsenate_reductase-like"/>
</dbReference>
<dbReference type="PANTHER" id="PTHR30041:SF5">
    <property type="entry name" value="ARSENATE REDUCTASE-RELATED"/>
    <property type="match status" value="1"/>
</dbReference>
<evidence type="ECO:0000313" key="9">
    <source>
        <dbReference type="Proteomes" id="UP000574369"/>
    </source>
</evidence>
<keyword evidence="2" id="KW-0059">Arsenical resistance</keyword>
<dbReference type="CDD" id="cd03034">
    <property type="entry name" value="ArsC_ArsC"/>
    <property type="match status" value="1"/>
</dbReference>
<proteinExistence type="inferred from homology"/>
<organism evidence="8 9">
    <name type="scientific">Roseateles terrae</name>
    <dbReference type="NCBI Taxonomy" id="431060"/>
    <lineage>
        <taxon>Bacteria</taxon>
        <taxon>Pseudomonadati</taxon>
        <taxon>Pseudomonadota</taxon>
        <taxon>Betaproteobacteria</taxon>
        <taxon>Burkholderiales</taxon>
        <taxon>Sphaerotilaceae</taxon>
        <taxon>Roseateles</taxon>
    </lineage>
</organism>
<evidence type="ECO:0000313" key="8">
    <source>
        <dbReference type="EMBL" id="MBB3193019.1"/>
    </source>
</evidence>
<evidence type="ECO:0000256" key="5">
    <source>
        <dbReference type="ARBA" id="ARBA00039879"/>
    </source>
</evidence>
<keyword evidence="9" id="KW-1185">Reference proteome</keyword>
<dbReference type="PROSITE" id="PS51353">
    <property type="entry name" value="ARSC"/>
    <property type="match status" value="1"/>
</dbReference>
<protein>
    <recommendedName>
        <fullName evidence="5 7">Arsenate reductase</fullName>
        <ecNumber evidence="4 7">1.20.4.1</ecNumber>
    </recommendedName>
</protein>
<dbReference type="RefSeq" id="WP_088449746.1">
    <property type="nucleotide sequence ID" value="NZ_JACHXO010000001.1"/>
</dbReference>
<keyword evidence="3 7" id="KW-0560">Oxidoreductase</keyword>
<dbReference type="PANTHER" id="PTHR30041">
    <property type="entry name" value="ARSENATE REDUCTASE"/>
    <property type="match status" value="1"/>
</dbReference>
<dbReference type="Gene3D" id="3.40.30.10">
    <property type="entry name" value="Glutaredoxin"/>
    <property type="match status" value="1"/>
</dbReference>
<evidence type="ECO:0000256" key="4">
    <source>
        <dbReference type="ARBA" id="ARBA00038969"/>
    </source>
</evidence>
<evidence type="ECO:0000256" key="6">
    <source>
        <dbReference type="PROSITE-ProRule" id="PRU01282"/>
    </source>
</evidence>
<dbReference type="GO" id="GO:0008794">
    <property type="term" value="F:arsenate reductase (glutaredoxin) activity"/>
    <property type="evidence" value="ECO:0007669"/>
    <property type="project" value="UniProtKB-EC"/>
</dbReference>
<comment type="caution">
    <text evidence="8">The sequence shown here is derived from an EMBL/GenBank/DDBJ whole genome shotgun (WGS) entry which is preliminary data.</text>
</comment>
<dbReference type="EC" id="1.20.4.1" evidence="4 7"/>